<evidence type="ECO:0000256" key="1">
    <source>
        <dbReference type="SAM" id="MobiDB-lite"/>
    </source>
</evidence>
<feature type="domain" description="BON" evidence="2">
    <location>
        <begin position="62"/>
        <end position="130"/>
    </location>
</feature>
<feature type="domain" description="BON" evidence="2">
    <location>
        <begin position="135"/>
        <end position="203"/>
    </location>
</feature>
<proteinExistence type="predicted"/>
<dbReference type="AlphaFoldDB" id="A0A4Y7R796"/>
<dbReference type="EMBL" id="QFGA01000003">
    <property type="protein sequence ID" value="TEB04828.1"/>
    <property type="molecule type" value="Genomic_DNA"/>
</dbReference>
<evidence type="ECO:0000313" key="4">
    <source>
        <dbReference type="Proteomes" id="UP000298324"/>
    </source>
</evidence>
<evidence type="ECO:0000259" key="2">
    <source>
        <dbReference type="PROSITE" id="PS50914"/>
    </source>
</evidence>
<dbReference type="InterPro" id="IPR014004">
    <property type="entry name" value="Transpt-assoc_nodulatn_dom_bac"/>
</dbReference>
<dbReference type="PROSITE" id="PS50914">
    <property type="entry name" value="BON"/>
    <property type="match status" value="2"/>
</dbReference>
<gene>
    <name evidence="3" type="ORF">Psch_03590</name>
</gene>
<feature type="compositionally biased region" description="Basic and acidic residues" evidence="1">
    <location>
        <begin position="52"/>
        <end position="66"/>
    </location>
</feature>
<sequence length="223" mass="24428">MSEKNYFHRPAGSPQPRERESQKAQLESLSHGESKDVKRKIAYQTGEEDWEEKARSAHGKEGHGELQSRFQDVLDSDKDLKGYGLNVRGGGGEVEISGIVDTLSESKRAEELAASFPGVQKVVNDLTISTDGNITDADVTKEVREELNADPRVDLSHIGAEAHGGAVILMGSTENPDEIEAAKQTAAKARGVRKVVSQVKLKDDFDMSLEGIFHSQVRNDEED</sequence>
<comment type="caution">
    <text evidence="3">The sequence shown here is derived from an EMBL/GenBank/DDBJ whole genome shotgun (WGS) entry which is preliminary data.</text>
</comment>
<dbReference type="RefSeq" id="WP_243124203.1">
    <property type="nucleotide sequence ID" value="NZ_QFGA01000003.1"/>
</dbReference>
<dbReference type="Gene3D" id="3.30.1340.30">
    <property type="match status" value="2"/>
</dbReference>
<dbReference type="PANTHER" id="PTHR34606">
    <property type="entry name" value="BON DOMAIN-CONTAINING PROTEIN"/>
    <property type="match status" value="1"/>
</dbReference>
<reference evidence="3 4" key="1">
    <citation type="journal article" date="2018" name="Environ. Microbiol.">
        <title>Novel energy conservation strategies and behaviour of Pelotomaculum schinkii driving syntrophic propionate catabolism.</title>
        <authorList>
            <person name="Hidalgo-Ahumada C.A.P."/>
            <person name="Nobu M.K."/>
            <person name="Narihiro T."/>
            <person name="Tamaki H."/>
            <person name="Liu W.T."/>
            <person name="Kamagata Y."/>
            <person name="Stams A.J.M."/>
            <person name="Imachi H."/>
            <person name="Sousa D.Z."/>
        </authorList>
    </citation>
    <scope>NUCLEOTIDE SEQUENCE [LARGE SCALE GENOMIC DNA]</scope>
    <source>
        <strain evidence="3 4">HH</strain>
    </source>
</reference>
<dbReference type="SMART" id="SM00749">
    <property type="entry name" value="BON"/>
    <property type="match status" value="2"/>
</dbReference>
<organism evidence="3 4">
    <name type="scientific">Pelotomaculum schinkii</name>
    <dbReference type="NCBI Taxonomy" id="78350"/>
    <lineage>
        <taxon>Bacteria</taxon>
        <taxon>Bacillati</taxon>
        <taxon>Bacillota</taxon>
        <taxon>Clostridia</taxon>
        <taxon>Eubacteriales</taxon>
        <taxon>Desulfotomaculaceae</taxon>
        <taxon>Pelotomaculum</taxon>
    </lineage>
</organism>
<dbReference type="InterPro" id="IPR007055">
    <property type="entry name" value="BON_dom"/>
</dbReference>
<protein>
    <submittedName>
        <fullName evidence="3">Periplasmic protein</fullName>
    </submittedName>
</protein>
<dbReference type="PANTHER" id="PTHR34606:SF15">
    <property type="entry name" value="BON DOMAIN-CONTAINING PROTEIN"/>
    <property type="match status" value="1"/>
</dbReference>
<feature type="region of interest" description="Disordered" evidence="1">
    <location>
        <begin position="1"/>
        <end position="66"/>
    </location>
</feature>
<dbReference type="Pfam" id="PF04972">
    <property type="entry name" value="BON"/>
    <property type="match status" value="2"/>
</dbReference>
<name>A0A4Y7R796_9FIRM</name>
<accession>A0A4Y7R796</accession>
<dbReference type="InterPro" id="IPR051686">
    <property type="entry name" value="Lipoprotein_DolP"/>
</dbReference>
<evidence type="ECO:0000313" key="3">
    <source>
        <dbReference type="EMBL" id="TEB04828.1"/>
    </source>
</evidence>
<keyword evidence="4" id="KW-1185">Reference proteome</keyword>
<dbReference type="Proteomes" id="UP000298324">
    <property type="component" value="Unassembled WGS sequence"/>
</dbReference>